<gene>
    <name evidence="1" type="ORF">HUJ06_011729</name>
</gene>
<dbReference type="Proteomes" id="UP000607653">
    <property type="component" value="Unassembled WGS sequence"/>
</dbReference>
<proteinExistence type="predicted"/>
<evidence type="ECO:0000313" key="2">
    <source>
        <dbReference type="Proteomes" id="UP000607653"/>
    </source>
</evidence>
<dbReference type="EMBL" id="DUZY01000003">
    <property type="protein sequence ID" value="DAD32878.1"/>
    <property type="molecule type" value="Genomic_DNA"/>
</dbReference>
<organism evidence="1 2">
    <name type="scientific">Nelumbo nucifera</name>
    <name type="common">Sacred lotus</name>
    <dbReference type="NCBI Taxonomy" id="4432"/>
    <lineage>
        <taxon>Eukaryota</taxon>
        <taxon>Viridiplantae</taxon>
        <taxon>Streptophyta</taxon>
        <taxon>Embryophyta</taxon>
        <taxon>Tracheophyta</taxon>
        <taxon>Spermatophyta</taxon>
        <taxon>Magnoliopsida</taxon>
        <taxon>Proteales</taxon>
        <taxon>Nelumbonaceae</taxon>
        <taxon>Nelumbo</taxon>
    </lineage>
</organism>
<accession>A0A822YUF8</accession>
<dbReference type="AlphaFoldDB" id="A0A822YUF8"/>
<comment type="caution">
    <text evidence="1">The sequence shown here is derived from an EMBL/GenBank/DDBJ whole genome shotgun (WGS) entry which is preliminary data.</text>
</comment>
<reference evidence="1 2" key="1">
    <citation type="journal article" date="2020" name="Mol. Biol. Evol.">
        <title>Distinct Expression and Methylation Patterns for Genes with Different Fates following a Single Whole-Genome Duplication in Flowering Plants.</title>
        <authorList>
            <person name="Shi T."/>
            <person name="Rahmani R.S."/>
            <person name="Gugger P.F."/>
            <person name="Wang M."/>
            <person name="Li H."/>
            <person name="Zhang Y."/>
            <person name="Li Z."/>
            <person name="Wang Q."/>
            <person name="Van de Peer Y."/>
            <person name="Marchal K."/>
            <person name="Chen J."/>
        </authorList>
    </citation>
    <scope>NUCLEOTIDE SEQUENCE [LARGE SCALE GENOMIC DNA]</scope>
    <source>
        <tissue evidence="1">Leaf</tissue>
    </source>
</reference>
<sequence length="51" mass="6057">MDKQKLLGQRLEFFNSIDVGIIQIVLKQVEEINIHNSQYDFIFSDIEETKE</sequence>
<protein>
    <submittedName>
        <fullName evidence="1">Uncharacterized protein</fullName>
    </submittedName>
</protein>
<keyword evidence="2" id="KW-1185">Reference proteome</keyword>
<evidence type="ECO:0000313" key="1">
    <source>
        <dbReference type="EMBL" id="DAD32878.1"/>
    </source>
</evidence>
<name>A0A822YUF8_NELNU</name>